<dbReference type="PANTHER" id="PTHR11950:SF31">
    <property type="entry name" value="SEGMENTATION PROTEIN RUNT"/>
    <property type="match status" value="1"/>
</dbReference>
<comment type="subcellular location">
    <subcellularLocation>
        <location evidence="1">Nucleus</location>
    </subcellularLocation>
</comment>
<dbReference type="GO" id="GO:0005524">
    <property type="term" value="F:ATP binding"/>
    <property type="evidence" value="ECO:0007669"/>
    <property type="project" value="InterPro"/>
</dbReference>
<feature type="compositionally biased region" description="Low complexity" evidence="5">
    <location>
        <begin position="315"/>
        <end position="328"/>
    </location>
</feature>
<dbReference type="InterPro" id="IPR012346">
    <property type="entry name" value="p53/RUNT-type_TF_DNA-bd_sf"/>
</dbReference>
<dbReference type="GO" id="GO:0000981">
    <property type="term" value="F:DNA-binding transcription factor activity, RNA polymerase II-specific"/>
    <property type="evidence" value="ECO:0007669"/>
    <property type="project" value="TreeGrafter"/>
</dbReference>
<gene>
    <name evidence="7" type="ORF">HDID_LOCUS688</name>
    <name evidence="8" type="ORF">WMSIL1_LOCUS8309</name>
</gene>
<evidence type="ECO:0000313" key="11">
    <source>
        <dbReference type="WBParaSite" id="HDID_0000068701-mRNA-1"/>
    </source>
</evidence>
<evidence type="ECO:0000313" key="8">
    <source>
        <dbReference type="EMBL" id="VUZ49092.1"/>
    </source>
</evidence>
<dbReference type="STRING" id="6216.A0A0R3S906"/>
<reference evidence="8 10" key="3">
    <citation type="submission" date="2019-07" db="EMBL/GenBank/DDBJ databases">
        <authorList>
            <person name="Jastrzebski P J."/>
            <person name="Paukszto L."/>
            <person name="Jastrzebski P J."/>
        </authorList>
    </citation>
    <scope>NUCLEOTIDE SEQUENCE [LARGE SCALE GENOMIC DNA]</scope>
    <source>
        <strain evidence="8 10">WMS-il1</strain>
    </source>
</reference>
<dbReference type="InterPro" id="IPR008967">
    <property type="entry name" value="p53-like_TF_DNA-bd_sf"/>
</dbReference>
<evidence type="ECO:0000256" key="2">
    <source>
        <dbReference type="ARBA" id="ARBA00023015"/>
    </source>
</evidence>
<dbReference type="SUPFAM" id="SSF49417">
    <property type="entry name" value="p53-like transcription factors"/>
    <property type="match status" value="1"/>
</dbReference>
<evidence type="ECO:0000256" key="4">
    <source>
        <dbReference type="ARBA" id="ARBA00023242"/>
    </source>
</evidence>
<dbReference type="GO" id="GO:0005634">
    <property type="term" value="C:nucleus"/>
    <property type="evidence" value="ECO:0007669"/>
    <property type="project" value="UniProtKB-SubCell"/>
</dbReference>
<organism evidence="11">
    <name type="scientific">Hymenolepis diminuta</name>
    <name type="common">Rat tapeworm</name>
    <dbReference type="NCBI Taxonomy" id="6216"/>
    <lineage>
        <taxon>Eukaryota</taxon>
        <taxon>Metazoa</taxon>
        <taxon>Spiralia</taxon>
        <taxon>Lophotrochozoa</taxon>
        <taxon>Platyhelminthes</taxon>
        <taxon>Cestoda</taxon>
        <taxon>Eucestoda</taxon>
        <taxon>Cyclophyllidea</taxon>
        <taxon>Hymenolepididae</taxon>
        <taxon>Hymenolepis</taxon>
    </lineage>
</organism>
<dbReference type="AlphaFoldDB" id="A0A0R3S906"/>
<evidence type="ECO:0000313" key="7">
    <source>
        <dbReference type="EMBL" id="VDL17514.1"/>
    </source>
</evidence>
<reference evidence="11" key="1">
    <citation type="submission" date="2017-02" db="UniProtKB">
        <authorList>
            <consortium name="WormBaseParasite"/>
        </authorList>
    </citation>
    <scope>IDENTIFICATION</scope>
</reference>
<keyword evidence="10" id="KW-1185">Reference proteome</keyword>
<dbReference type="GO" id="GO:0000978">
    <property type="term" value="F:RNA polymerase II cis-regulatory region sequence-specific DNA binding"/>
    <property type="evidence" value="ECO:0007669"/>
    <property type="project" value="TreeGrafter"/>
</dbReference>
<dbReference type="Proteomes" id="UP000274504">
    <property type="component" value="Unassembled WGS sequence"/>
</dbReference>
<feature type="domain" description="Runt" evidence="6">
    <location>
        <begin position="11"/>
        <end position="139"/>
    </location>
</feature>
<dbReference type="PANTHER" id="PTHR11950">
    <property type="entry name" value="RUNT RELATED"/>
    <property type="match status" value="1"/>
</dbReference>
<protein>
    <submittedName>
        <fullName evidence="11">Runt domain-containing protein</fullName>
    </submittedName>
</protein>
<evidence type="ECO:0000256" key="5">
    <source>
        <dbReference type="SAM" id="MobiDB-lite"/>
    </source>
</evidence>
<dbReference type="Gene3D" id="2.60.40.720">
    <property type="match status" value="1"/>
</dbReference>
<sequence>MSDLMLAAEYTLRRALDESSGDLVITGSPHLLCSRLPKHWRSNKSLPTPFRVVSLIPVPDGTRVLLSAGNEERPFAELKNAIAVMQNQEARFNDLRFLGRSGRGKSFNVTINVETNPPLIGTYSHAIKVTVDGPRVPRNKYAAANRALKSEREKSFSSVHDRLLRNAEKSRLTQPLLGRAHRFLESFGKMNPMKHSFKHNNDQFGVSSRMNPKFKRYPQASPQKPPYLPTLPSFSSKDDGLLRNPFFKSPISPTNPFPFDPRSFFLGRPSLPNFSMPGLCSQESQIPSISPSISSISNTPNLLAETLAAQLLSTTSQMSSSQNQNTAQDLSVKSYSSPPSNTPKPKDNILSIDRLLGNINPEKPQECQSSPSSTLSAAISPELTNTFKSISPNDLSSSLAQGMAAELFKYLQANSFSPLPSIPPVSPRSGFIPPPPLNWMKLLHHRI</sequence>
<dbReference type="InterPro" id="IPR000040">
    <property type="entry name" value="AML1_Runt"/>
</dbReference>
<dbReference type="Pfam" id="PF00853">
    <property type="entry name" value="Runt"/>
    <property type="match status" value="1"/>
</dbReference>
<dbReference type="PROSITE" id="PS51062">
    <property type="entry name" value="RUNT"/>
    <property type="match status" value="1"/>
</dbReference>
<name>A0A0R3S906_HYMDI</name>
<dbReference type="WBParaSite" id="HDID_0000068701-mRNA-1">
    <property type="protein sequence ID" value="HDID_0000068701-mRNA-1"/>
    <property type="gene ID" value="HDID_0000068701"/>
</dbReference>
<dbReference type="InterPro" id="IPR013524">
    <property type="entry name" value="Runt_dom"/>
</dbReference>
<evidence type="ECO:0000313" key="10">
    <source>
        <dbReference type="Proteomes" id="UP000321570"/>
    </source>
</evidence>
<keyword evidence="3" id="KW-0804">Transcription</keyword>
<dbReference type="Proteomes" id="UP000321570">
    <property type="component" value="Unassembled WGS sequence"/>
</dbReference>
<evidence type="ECO:0000256" key="1">
    <source>
        <dbReference type="ARBA" id="ARBA00004123"/>
    </source>
</evidence>
<dbReference type="PRINTS" id="PR00967">
    <property type="entry name" value="ONCOGENEAML1"/>
</dbReference>
<dbReference type="EMBL" id="CABIJS010000322">
    <property type="protein sequence ID" value="VUZ49092.1"/>
    <property type="molecule type" value="Genomic_DNA"/>
</dbReference>
<evidence type="ECO:0000256" key="3">
    <source>
        <dbReference type="ARBA" id="ARBA00023163"/>
    </source>
</evidence>
<proteinExistence type="predicted"/>
<feature type="compositionally biased region" description="Polar residues" evidence="5">
    <location>
        <begin position="329"/>
        <end position="339"/>
    </location>
</feature>
<keyword evidence="4" id="KW-0539">Nucleus</keyword>
<keyword evidence="2" id="KW-0805">Transcription regulation</keyword>
<evidence type="ECO:0000259" key="6">
    <source>
        <dbReference type="PROSITE" id="PS51062"/>
    </source>
</evidence>
<reference evidence="7 9" key="2">
    <citation type="submission" date="2018-11" db="EMBL/GenBank/DDBJ databases">
        <authorList>
            <consortium name="Pathogen Informatics"/>
        </authorList>
    </citation>
    <scope>NUCLEOTIDE SEQUENCE [LARGE SCALE GENOMIC DNA]</scope>
</reference>
<dbReference type="EMBL" id="UYSG01000098">
    <property type="protein sequence ID" value="VDL17514.1"/>
    <property type="molecule type" value="Genomic_DNA"/>
</dbReference>
<feature type="region of interest" description="Disordered" evidence="5">
    <location>
        <begin position="315"/>
        <end position="348"/>
    </location>
</feature>
<accession>A0A0R3S906</accession>
<dbReference type="OrthoDB" id="10029800at2759"/>
<evidence type="ECO:0000313" key="9">
    <source>
        <dbReference type="Proteomes" id="UP000274504"/>
    </source>
</evidence>